<comment type="caution">
    <text evidence="3">The sequence shown here is derived from an EMBL/GenBank/DDBJ whole genome shotgun (WGS) entry which is preliminary data.</text>
</comment>
<dbReference type="Proteomes" id="UP000644115">
    <property type="component" value="Unassembled WGS sequence"/>
</dbReference>
<name>A0A923NCX5_9FIRM</name>
<dbReference type="InterPro" id="IPR050190">
    <property type="entry name" value="UPF0213_domain"/>
</dbReference>
<accession>A0A923NCX5</accession>
<dbReference type="Gene3D" id="3.40.1440.10">
    <property type="entry name" value="GIY-YIG endonuclease"/>
    <property type="match status" value="1"/>
</dbReference>
<dbReference type="InterPro" id="IPR035901">
    <property type="entry name" value="GIY-YIG_endonuc_sf"/>
</dbReference>
<organism evidence="3 4">
    <name type="scientific">Lentihominibacter faecis</name>
    <dbReference type="NCBI Taxonomy" id="2764712"/>
    <lineage>
        <taxon>Bacteria</taxon>
        <taxon>Bacillati</taxon>
        <taxon>Bacillota</taxon>
        <taxon>Clostridia</taxon>
        <taxon>Peptostreptococcales</taxon>
        <taxon>Anaerovoracaceae</taxon>
        <taxon>Lentihominibacter</taxon>
    </lineage>
</organism>
<dbReference type="AlphaFoldDB" id="A0A923NCX5"/>
<dbReference type="CDD" id="cd10456">
    <property type="entry name" value="GIY-YIG_UPF0213"/>
    <property type="match status" value="1"/>
</dbReference>
<dbReference type="PANTHER" id="PTHR34477">
    <property type="entry name" value="UPF0213 PROTEIN YHBQ"/>
    <property type="match status" value="1"/>
</dbReference>
<dbReference type="EMBL" id="JACRWC010000050">
    <property type="protein sequence ID" value="MBC5999114.1"/>
    <property type="molecule type" value="Genomic_DNA"/>
</dbReference>
<dbReference type="InterPro" id="IPR000305">
    <property type="entry name" value="GIY-YIG_endonuc"/>
</dbReference>
<comment type="similarity">
    <text evidence="1">Belongs to the UPF0213 family.</text>
</comment>
<dbReference type="RefSeq" id="WP_249286588.1">
    <property type="nucleotide sequence ID" value="NZ_JACRWC010000050.1"/>
</dbReference>
<evidence type="ECO:0000256" key="1">
    <source>
        <dbReference type="ARBA" id="ARBA00007435"/>
    </source>
</evidence>
<evidence type="ECO:0000259" key="2">
    <source>
        <dbReference type="PROSITE" id="PS50164"/>
    </source>
</evidence>
<feature type="domain" description="GIY-YIG" evidence="2">
    <location>
        <begin position="10"/>
        <end position="85"/>
    </location>
</feature>
<dbReference type="Pfam" id="PF01541">
    <property type="entry name" value="GIY-YIG"/>
    <property type="match status" value="1"/>
</dbReference>
<sequence length="102" mass="11794">MTDTKKDGTKRPCVYMLRCKDGSLYTGWTNDFEKRLAAHQSGKGAKYTRSHLPVEPAYLEYLPDKITATRREAEIKKLRPELKRKLLRSASNELYSKNEKAT</sequence>
<proteinExistence type="inferred from homology"/>
<reference evidence="3" key="1">
    <citation type="submission" date="2020-08" db="EMBL/GenBank/DDBJ databases">
        <authorList>
            <person name="Liu C."/>
            <person name="Sun Q."/>
        </authorList>
    </citation>
    <scope>NUCLEOTIDE SEQUENCE</scope>
    <source>
        <strain evidence="3">BX16</strain>
    </source>
</reference>
<keyword evidence="4" id="KW-1185">Reference proteome</keyword>
<dbReference type="SUPFAM" id="SSF82771">
    <property type="entry name" value="GIY-YIG endonuclease"/>
    <property type="match status" value="1"/>
</dbReference>
<dbReference type="PROSITE" id="PS50164">
    <property type="entry name" value="GIY_YIG"/>
    <property type="match status" value="1"/>
</dbReference>
<protein>
    <submittedName>
        <fullName evidence="3">GIY-YIG nuclease family protein</fullName>
    </submittedName>
</protein>
<evidence type="ECO:0000313" key="3">
    <source>
        <dbReference type="EMBL" id="MBC5999114.1"/>
    </source>
</evidence>
<dbReference type="PANTHER" id="PTHR34477:SF1">
    <property type="entry name" value="UPF0213 PROTEIN YHBQ"/>
    <property type="match status" value="1"/>
</dbReference>
<gene>
    <name evidence="3" type="ORF">H8876_03760</name>
</gene>
<evidence type="ECO:0000313" key="4">
    <source>
        <dbReference type="Proteomes" id="UP000644115"/>
    </source>
</evidence>